<feature type="binding site" evidence="1">
    <location>
        <position position="390"/>
    </location>
    <ligand>
        <name>L-glutamate</name>
        <dbReference type="ChEBI" id="CHEBI:29985"/>
    </ligand>
</feature>
<keyword evidence="2" id="KW-1133">Transmembrane helix</keyword>
<dbReference type="VEuPathDB" id="VectorBase:RSAN_048180"/>
<evidence type="ECO:0000313" key="4">
    <source>
        <dbReference type="Proteomes" id="UP000821837"/>
    </source>
</evidence>
<dbReference type="InterPro" id="IPR043138">
    <property type="entry name" value="GGT_lsub"/>
</dbReference>
<evidence type="ECO:0000256" key="2">
    <source>
        <dbReference type="SAM" id="Phobius"/>
    </source>
</evidence>
<evidence type="ECO:0008006" key="5">
    <source>
        <dbReference type="Google" id="ProtNLM"/>
    </source>
</evidence>
<dbReference type="PANTHER" id="PTHR11686">
    <property type="entry name" value="GAMMA GLUTAMYL TRANSPEPTIDASE"/>
    <property type="match status" value="1"/>
</dbReference>
<evidence type="ECO:0000313" key="3">
    <source>
        <dbReference type="EMBL" id="KAH7956181.1"/>
    </source>
</evidence>
<keyword evidence="2" id="KW-0472">Membrane</keyword>
<dbReference type="SUPFAM" id="SSF56235">
    <property type="entry name" value="N-terminal nucleophile aminohydrolases (Ntn hydrolases)"/>
    <property type="match status" value="1"/>
</dbReference>
<gene>
    <name evidence="3" type="ORF">HPB52_006691</name>
</gene>
<dbReference type="AlphaFoldDB" id="A0A9D4SWL9"/>
<dbReference type="InterPro" id="IPR043137">
    <property type="entry name" value="GGT_ssub_C"/>
</dbReference>
<sequence>MKVWPRWIWSYNLWEIVDDGGAIGDIAVAVMLCMGVTAPHLVGIGGGFIALFYNKSPSAAKPDIFSDAALYKYGATASIVPGAVEGYGRIHKELGELEWYRLFDPAIRLAREGFTIGPYLGQTLERHSANIEANADLNDLAIHGAQYMYTGELAKDIIDSVKQGGGIMSDADLSGYTSEWTKSVSVNLSNGLVFQSAPIPGSGTLLGAAVAQISLDNAIFNDPGDTVSQMTAGDLHRLVERLKFAYARRADFGDEEESRNNEYQIFTEIIDKINKTYDSHRPLADAEGYGLKHVFAQDYGGAHVCIIAPSGDAFSITSSLNNEFGSMFTTSSGLLLNNYMDAFVKHASEGAPTANLLGPSKTPMTSMAPVIITKVSSITPVHSVFGGSGGMAGVSAVAQLLTCASKYAYHECALNEARVHPELVSMKFVVNVAGKDKDLRAKQKLKSYGHEVSERFIPSTAIGIMPTRRATYLVLNDTKHIDGGNTGGSITNPEG</sequence>
<dbReference type="GO" id="GO:0005886">
    <property type="term" value="C:plasma membrane"/>
    <property type="evidence" value="ECO:0007669"/>
    <property type="project" value="TreeGrafter"/>
</dbReference>
<feature type="binding site" evidence="1">
    <location>
        <begin position="365"/>
        <end position="366"/>
    </location>
    <ligand>
        <name>L-glutamate</name>
        <dbReference type="ChEBI" id="CHEBI:29985"/>
    </ligand>
</feature>
<accession>A0A9D4SWL9</accession>
<feature type="transmembrane region" description="Helical" evidence="2">
    <location>
        <begin position="26"/>
        <end position="53"/>
    </location>
</feature>
<reference evidence="3" key="1">
    <citation type="journal article" date="2020" name="Cell">
        <title>Large-Scale Comparative Analyses of Tick Genomes Elucidate Their Genetic Diversity and Vector Capacities.</title>
        <authorList>
            <consortium name="Tick Genome and Microbiome Consortium (TIGMIC)"/>
            <person name="Jia N."/>
            <person name="Wang J."/>
            <person name="Shi W."/>
            <person name="Du L."/>
            <person name="Sun Y."/>
            <person name="Zhan W."/>
            <person name="Jiang J.F."/>
            <person name="Wang Q."/>
            <person name="Zhang B."/>
            <person name="Ji P."/>
            <person name="Bell-Sakyi L."/>
            <person name="Cui X.M."/>
            <person name="Yuan T.T."/>
            <person name="Jiang B.G."/>
            <person name="Yang W.F."/>
            <person name="Lam T.T."/>
            <person name="Chang Q.C."/>
            <person name="Ding S.J."/>
            <person name="Wang X.J."/>
            <person name="Zhu J.G."/>
            <person name="Ruan X.D."/>
            <person name="Zhao L."/>
            <person name="Wei J.T."/>
            <person name="Ye R.Z."/>
            <person name="Que T.C."/>
            <person name="Du C.H."/>
            <person name="Zhou Y.H."/>
            <person name="Cheng J.X."/>
            <person name="Dai P.F."/>
            <person name="Guo W.B."/>
            <person name="Han X.H."/>
            <person name="Huang E.J."/>
            <person name="Li L.F."/>
            <person name="Wei W."/>
            <person name="Gao Y.C."/>
            <person name="Liu J.Z."/>
            <person name="Shao H.Z."/>
            <person name="Wang X."/>
            <person name="Wang C.C."/>
            <person name="Yang T.C."/>
            <person name="Huo Q.B."/>
            <person name="Li W."/>
            <person name="Chen H.Y."/>
            <person name="Chen S.E."/>
            <person name="Zhou L.G."/>
            <person name="Ni X.B."/>
            <person name="Tian J.H."/>
            <person name="Sheng Y."/>
            <person name="Liu T."/>
            <person name="Pan Y.S."/>
            <person name="Xia L.Y."/>
            <person name="Li J."/>
            <person name="Zhao F."/>
            <person name="Cao W.C."/>
        </authorList>
    </citation>
    <scope>NUCLEOTIDE SEQUENCE</scope>
    <source>
        <strain evidence="3">Rsan-2018</strain>
    </source>
</reference>
<keyword evidence="2" id="KW-0812">Transmembrane</keyword>
<dbReference type="InterPro" id="IPR029055">
    <property type="entry name" value="Ntn_hydrolases_N"/>
</dbReference>
<name>A0A9D4SWL9_RHISA</name>
<evidence type="ECO:0000256" key="1">
    <source>
        <dbReference type="PIRSR" id="PIRSR600101-2"/>
    </source>
</evidence>
<dbReference type="GO" id="GO:0036374">
    <property type="term" value="F:glutathione hydrolase activity"/>
    <property type="evidence" value="ECO:0007669"/>
    <property type="project" value="InterPro"/>
</dbReference>
<comment type="caution">
    <text evidence="3">The sequence shown here is derived from an EMBL/GenBank/DDBJ whole genome shotgun (WGS) entry which is preliminary data.</text>
</comment>
<dbReference type="PRINTS" id="PR01210">
    <property type="entry name" value="GGTRANSPTASE"/>
</dbReference>
<dbReference type="InterPro" id="IPR000101">
    <property type="entry name" value="GGT_peptidase"/>
</dbReference>
<keyword evidence="4" id="KW-1185">Reference proteome</keyword>
<dbReference type="Pfam" id="PF01019">
    <property type="entry name" value="G_glu_transpept"/>
    <property type="match status" value="1"/>
</dbReference>
<dbReference type="Gene3D" id="1.10.246.130">
    <property type="match status" value="1"/>
</dbReference>
<dbReference type="GO" id="GO:0006751">
    <property type="term" value="P:glutathione catabolic process"/>
    <property type="evidence" value="ECO:0007669"/>
    <property type="project" value="InterPro"/>
</dbReference>
<proteinExistence type="predicted"/>
<dbReference type="Gene3D" id="3.60.20.40">
    <property type="match status" value="1"/>
</dbReference>
<dbReference type="EMBL" id="JABSTV010001250">
    <property type="protein sequence ID" value="KAH7956181.1"/>
    <property type="molecule type" value="Genomic_DNA"/>
</dbReference>
<dbReference type="Proteomes" id="UP000821837">
    <property type="component" value="Unassembled WGS sequence"/>
</dbReference>
<protein>
    <recommendedName>
        <fullName evidence="5">Gamma-glutamyltransferase</fullName>
    </recommendedName>
</protein>
<reference evidence="3" key="2">
    <citation type="submission" date="2021-09" db="EMBL/GenBank/DDBJ databases">
        <authorList>
            <person name="Jia N."/>
            <person name="Wang J."/>
            <person name="Shi W."/>
            <person name="Du L."/>
            <person name="Sun Y."/>
            <person name="Zhan W."/>
            <person name="Jiang J."/>
            <person name="Wang Q."/>
            <person name="Zhang B."/>
            <person name="Ji P."/>
            <person name="Sakyi L.B."/>
            <person name="Cui X."/>
            <person name="Yuan T."/>
            <person name="Jiang B."/>
            <person name="Yang W."/>
            <person name="Lam T.T.-Y."/>
            <person name="Chang Q."/>
            <person name="Ding S."/>
            <person name="Wang X."/>
            <person name="Zhu J."/>
            <person name="Ruan X."/>
            <person name="Zhao L."/>
            <person name="Wei J."/>
            <person name="Que T."/>
            <person name="Du C."/>
            <person name="Cheng J."/>
            <person name="Dai P."/>
            <person name="Han X."/>
            <person name="Huang E."/>
            <person name="Gao Y."/>
            <person name="Liu J."/>
            <person name="Shao H."/>
            <person name="Ye R."/>
            <person name="Li L."/>
            <person name="Wei W."/>
            <person name="Wang X."/>
            <person name="Wang C."/>
            <person name="Huo Q."/>
            <person name="Li W."/>
            <person name="Guo W."/>
            <person name="Chen H."/>
            <person name="Chen S."/>
            <person name="Zhou L."/>
            <person name="Zhou L."/>
            <person name="Ni X."/>
            <person name="Tian J."/>
            <person name="Zhou Y."/>
            <person name="Sheng Y."/>
            <person name="Liu T."/>
            <person name="Pan Y."/>
            <person name="Xia L."/>
            <person name="Li J."/>
            <person name="Zhao F."/>
            <person name="Cao W."/>
        </authorList>
    </citation>
    <scope>NUCLEOTIDE SEQUENCE</scope>
    <source>
        <strain evidence="3">Rsan-2018</strain>
        <tissue evidence="3">Larvae</tissue>
    </source>
</reference>
<organism evidence="3 4">
    <name type="scientific">Rhipicephalus sanguineus</name>
    <name type="common">Brown dog tick</name>
    <name type="synonym">Ixodes sanguineus</name>
    <dbReference type="NCBI Taxonomy" id="34632"/>
    <lineage>
        <taxon>Eukaryota</taxon>
        <taxon>Metazoa</taxon>
        <taxon>Ecdysozoa</taxon>
        <taxon>Arthropoda</taxon>
        <taxon>Chelicerata</taxon>
        <taxon>Arachnida</taxon>
        <taxon>Acari</taxon>
        <taxon>Parasitiformes</taxon>
        <taxon>Ixodida</taxon>
        <taxon>Ixodoidea</taxon>
        <taxon>Ixodidae</taxon>
        <taxon>Rhipicephalinae</taxon>
        <taxon>Rhipicephalus</taxon>
        <taxon>Rhipicephalus</taxon>
    </lineage>
</organism>
<dbReference type="PANTHER" id="PTHR11686:SF9">
    <property type="entry name" value="RE13973P"/>
    <property type="match status" value="1"/>
</dbReference>
<feature type="binding site" evidence="1">
    <location>
        <begin position="319"/>
        <end position="321"/>
    </location>
    <ligand>
        <name>L-glutamate</name>
        <dbReference type="ChEBI" id="CHEBI:29985"/>
    </ligand>
</feature>